<feature type="domain" description="ABC transporter" evidence="11">
    <location>
        <begin position="20"/>
        <end position="258"/>
    </location>
</feature>
<evidence type="ECO:0000256" key="10">
    <source>
        <dbReference type="ARBA" id="ARBA00023136"/>
    </source>
</evidence>
<gene>
    <name evidence="12" type="ORF">AWB64_02691</name>
</gene>
<dbReference type="PROSITE" id="PS00211">
    <property type="entry name" value="ABC_TRANSPORTER_1"/>
    <property type="match status" value="1"/>
</dbReference>
<keyword evidence="4" id="KW-0997">Cell inner membrane</keyword>
<evidence type="ECO:0000256" key="8">
    <source>
        <dbReference type="ARBA" id="ARBA00022840"/>
    </source>
</evidence>
<dbReference type="InterPro" id="IPR003593">
    <property type="entry name" value="AAA+_ATPase"/>
</dbReference>
<dbReference type="SMART" id="SM00382">
    <property type="entry name" value="AAA"/>
    <property type="match status" value="2"/>
</dbReference>
<dbReference type="InterPro" id="IPR027417">
    <property type="entry name" value="P-loop_NTPase"/>
</dbReference>
<reference evidence="12 13" key="1">
    <citation type="submission" date="2016-01" db="EMBL/GenBank/DDBJ databases">
        <authorList>
            <person name="Oliw E.H."/>
        </authorList>
    </citation>
    <scope>NUCLEOTIDE SEQUENCE [LARGE SCALE GENOMIC DNA]</scope>
    <source>
        <strain evidence="12">LMG 22029</strain>
    </source>
</reference>
<sequence length="518" mass="54779">MDGEEVMSEPLPSASRAPLLSLTAITKTYGAVRALKGVSFHVDAGEVVGLIGENGAGKSTLMKVLGGVIEPTSGTIAIEGREHAALSVSQSLGAGIAFVHQELNLFENLDVAANVFIGREPRYGGPLRLVDNKALHARVTPLLKRLGCDFSARTPVADLSIAQCQMLEIVKALSLDAKLIIMDEPTSSLTTSETSRLLDVVADLKRSGVAIIFITHRLSEIEQCADRVVALRDGALVGSLDRAAIRHDAMIRLMIGRSLNTLYTPPETAPRAPVLELDAFATPAYPAQPVTLALRGGEILGLAGLIGSGRTELARAVFGIDRPAGGVLRLNGKPVVIRSPRGAIRHGIYLIPEDRKHAGLILDSSIAENIVLASLPSVSRGNLVDAGNVRRVAQEQKNSLRIKAPSVDVAAGALSGGNQQKVVLGKWLCMKPKLIIFDEPTRGVDAGSKSEIYALMRKLADQGVAILMISSDMEEVIGVSDRVAVMHEGAIAGILERDALSEASIMHLAVGETAPTVH</sequence>
<dbReference type="GO" id="GO:0005886">
    <property type="term" value="C:plasma membrane"/>
    <property type="evidence" value="ECO:0007669"/>
    <property type="project" value="UniProtKB-SubCell"/>
</dbReference>
<dbReference type="CDD" id="cd03216">
    <property type="entry name" value="ABC_Carb_Monos_I"/>
    <property type="match status" value="1"/>
</dbReference>
<dbReference type="AlphaFoldDB" id="A0A158GEX5"/>
<dbReference type="InterPro" id="IPR050107">
    <property type="entry name" value="ABC_carbohydrate_import_ATPase"/>
</dbReference>
<dbReference type="SUPFAM" id="SSF52540">
    <property type="entry name" value="P-loop containing nucleoside triphosphate hydrolases"/>
    <property type="match status" value="2"/>
</dbReference>
<keyword evidence="8" id="KW-0067">ATP-binding</keyword>
<evidence type="ECO:0000256" key="7">
    <source>
        <dbReference type="ARBA" id="ARBA00022741"/>
    </source>
</evidence>
<comment type="subcellular location">
    <subcellularLocation>
        <location evidence="1">Cell membrane</location>
        <topology evidence="1">Peripheral membrane protein</topology>
    </subcellularLocation>
</comment>
<evidence type="ECO:0000256" key="5">
    <source>
        <dbReference type="ARBA" id="ARBA00022597"/>
    </source>
</evidence>
<keyword evidence="6" id="KW-0677">Repeat</keyword>
<dbReference type="GO" id="GO:0016887">
    <property type="term" value="F:ATP hydrolysis activity"/>
    <property type="evidence" value="ECO:0007669"/>
    <property type="project" value="InterPro"/>
</dbReference>
<evidence type="ECO:0000313" key="12">
    <source>
        <dbReference type="EMBL" id="SAL30467.1"/>
    </source>
</evidence>
<dbReference type="FunFam" id="3.40.50.300:FF:000127">
    <property type="entry name" value="Ribose import ATP-binding protein RbsA"/>
    <property type="match status" value="1"/>
</dbReference>
<organism evidence="12 13">
    <name type="scientific">Caballeronia sordidicola</name>
    <name type="common">Burkholderia sordidicola</name>
    <dbReference type="NCBI Taxonomy" id="196367"/>
    <lineage>
        <taxon>Bacteria</taxon>
        <taxon>Pseudomonadati</taxon>
        <taxon>Pseudomonadota</taxon>
        <taxon>Betaproteobacteria</taxon>
        <taxon>Burkholderiales</taxon>
        <taxon>Burkholderiaceae</taxon>
        <taxon>Caballeronia</taxon>
    </lineage>
</organism>
<dbReference type="GO" id="GO:0005524">
    <property type="term" value="F:ATP binding"/>
    <property type="evidence" value="ECO:0007669"/>
    <property type="project" value="UniProtKB-KW"/>
</dbReference>
<evidence type="ECO:0000256" key="6">
    <source>
        <dbReference type="ARBA" id="ARBA00022737"/>
    </source>
</evidence>
<keyword evidence="10" id="KW-0472">Membrane</keyword>
<dbReference type="PANTHER" id="PTHR43790">
    <property type="entry name" value="CARBOHYDRATE TRANSPORT ATP-BINDING PROTEIN MG119-RELATED"/>
    <property type="match status" value="1"/>
</dbReference>
<dbReference type="Gene3D" id="3.40.50.300">
    <property type="entry name" value="P-loop containing nucleotide triphosphate hydrolases"/>
    <property type="match status" value="2"/>
</dbReference>
<keyword evidence="2" id="KW-0813">Transport</keyword>
<dbReference type="EMBL" id="FCOC02000006">
    <property type="protein sequence ID" value="SAL30467.1"/>
    <property type="molecule type" value="Genomic_DNA"/>
</dbReference>
<dbReference type="Pfam" id="PF00005">
    <property type="entry name" value="ABC_tran"/>
    <property type="match status" value="2"/>
</dbReference>
<evidence type="ECO:0000256" key="3">
    <source>
        <dbReference type="ARBA" id="ARBA00022475"/>
    </source>
</evidence>
<accession>A0A158GEX5</accession>
<proteinExistence type="predicted"/>
<evidence type="ECO:0000313" key="13">
    <source>
        <dbReference type="Proteomes" id="UP000054893"/>
    </source>
</evidence>
<keyword evidence="9" id="KW-1278">Translocase</keyword>
<dbReference type="InterPro" id="IPR017871">
    <property type="entry name" value="ABC_transporter-like_CS"/>
</dbReference>
<dbReference type="PROSITE" id="PS50893">
    <property type="entry name" value="ABC_TRANSPORTER_2"/>
    <property type="match status" value="2"/>
</dbReference>
<dbReference type="CDD" id="cd03215">
    <property type="entry name" value="ABC_Carb_Monos_II"/>
    <property type="match status" value="1"/>
</dbReference>
<evidence type="ECO:0000256" key="4">
    <source>
        <dbReference type="ARBA" id="ARBA00022519"/>
    </source>
</evidence>
<feature type="domain" description="ABC transporter" evidence="11">
    <location>
        <begin position="272"/>
        <end position="513"/>
    </location>
</feature>
<evidence type="ECO:0000256" key="2">
    <source>
        <dbReference type="ARBA" id="ARBA00022448"/>
    </source>
</evidence>
<evidence type="ECO:0000256" key="9">
    <source>
        <dbReference type="ARBA" id="ARBA00022967"/>
    </source>
</evidence>
<evidence type="ECO:0000259" key="11">
    <source>
        <dbReference type="PROSITE" id="PS50893"/>
    </source>
</evidence>
<keyword evidence="3" id="KW-1003">Cell membrane</keyword>
<dbReference type="InterPro" id="IPR003439">
    <property type="entry name" value="ABC_transporter-like_ATP-bd"/>
</dbReference>
<dbReference type="PANTHER" id="PTHR43790:SF3">
    <property type="entry name" value="D-ALLOSE IMPORT ATP-BINDING PROTEIN ALSA-RELATED"/>
    <property type="match status" value="1"/>
</dbReference>
<name>A0A158GEX5_CABSO</name>
<protein>
    <submittedName>
        <fullName evidence="12">ABC transporter</fullName>
    </submittedName>
</protein>
<keyword evidence="7" id="KW-0547">Nucleotide-binding</keyword>
<evidence type="ECO:0000256" key="1">
    <source>
        <dbReference type="ARBA" id="ARBA00004202"/>
    </source>
</evidence>
<dbReference type="Proteomes" id="UP000054893">
    <property type="component" value="Unassembled WGS sequence"/>
</dbReference>
<keyword evidence="5" id="KW-0762">Sugar transport</keyword>